<dbReference type="Proteomes" id="UP000240971">
    <property type="component" value="Unassembled WGS sequence"/>
</dbReference>
<sequence>MNKKTLKLVAKGFLVLGFLLLIISGFMYISAKKFRANAAQTEGTVIEMKESQSTSGKGAEQKTFSTYAPVVSYLAADGSSHTYVSSVSSYPPDYKVGEKVPVYYDKTNPDNVQLGGADEYAGPFAVAAMGLAFILFVGVFFIISARKSASEQWLKQNGKAVAADFVKVVVNDFEGREINYFILGSWQDNTTNKLHFYNSELVRFDPTPFINDKKIDVYIDPKNPEKYYMDISFLPESK</sequence>
<gene>
    <name evidence="3" type="ORF">CLV51_107208</name>
</gene>
<name>A0A2P8HCE2_CHINA</name>
<evidence type="ECO:0000259" key="2">
    <source>
        <dbReference type="Pfam" id="PF12158"/>
    </source>
</evidence>
<keyword evidence="1" id="KW-0472">Membrane</keyword>
<feature type="transmembrane region" description="Helical" evidence="1">
    <location>
        <begin position="124"/>
        <end position="145"/>
    </location>
</feature>
<dbReference type="InterPro" id="IPR021994">
    <property type="entry name" value="DUF3592"/>
</dbReference>
<dbReference type="Pfam" id="PF12158">
    <property type="entry name" value="DUF3592"/>
    <property type="match status" value="1"/>
</dbReference>
<dbReference type="EMBL" id="PYAW01000007">
    <property type="protein sequence ID" value="PSL43896.1"/>
    <property type="molecule type" value="Genomic_DNA"/>
</dbReference>
<protein>
    <submittedName>
        <fullName evidence="3">Uncharacterized protein DUF3592</fullName>
    </submittedName>
</protein>
<reference evidence="3 4" key="1">
    <citation type="submission" date="2018-03" db="EMBL/GenBank/DDBJ databases">
        <title>Genomic Encyclopedia of Archaeal and Bacterial Type Strains, Phase II (KMG-II): from individual species to whole genera.</title>
        <authorList>
            <person name="Goeker M."/>
        </authorList>
    </citation>
    <scope>NUCLEOTIDE SEQUENCE [LARGE SCALE GENOMIC DNA]</scope>
    <source>
        <strain evidence="3 4">DSM 24859</strain>
    </source>
</reference>
<evidence type="ECO:0000256" key="1">
    <source>
        <dbReference type="SAM" id="Phobius"/>
    </source>
</evidence>
<organism evidence="3 4">
    <name type="scientific">Chitinophaga niastensis</name>
    <dbReference type="NCBI Taxonomy" id="536980"/>
    <lineage>
        <taxon>Bacteria</taxon>
        <taxon>Pseudomonadati</taxon>
        <taxon>Bacteroidota</taxon>
        <taxon>Chitinophagia</taxon>
        <taxon>Chitinophagales</taxon>
        <taxon>Chitinophagaceae</taxon>
        <taxon>Chitinophaga</taxon>
    </lineage>
</organism>
<evidence type="ECO:0000313" key="4">
    <source>
        <dbReference type="Proteomes" id="UP000240971"/>
    </source>
</evidence>
<dbReference type="AlphaFoldDB" id="A0A2P8HCE2"/>
<keyword evidence="1" id="KW-1133">Transmembrane helix</keyword>
<feature type="domain" description="DUF3592" evidence="2">
    <location>
        <begin position="41"/>
        <end position="114"/>
    </location>
</feature>
<evidence type="ECO:0000313" key="3">
    <source>
        <dbReference type="EMBL" id="PSL43896.1"/>
    </source>
</evidence>
<keyword evidence="1" id="KW-0812">Transmembrane</keyword>
<dbReference type="RefSeq" id="WP_106530863.1">
    <property type="nucleotide sequence ID" value="NZ_PYAW01000007.1"/>
</dbReference>
<feature type="transmembrane region" description="Helical" evidence="1">
    <location>
        <begin position="12"/>
        <end position="31"/>
    </location>
</feature>
<accession>A0A2P8HCE2</accession>
<dbReference type="OrthoDB" id="2242169at2"/>
<keyword evidence="4" id="KW-1185">Reference proteome</keyword>
<comment type="caution">
    <text evidence="3">The sequence shown here is derived from an EMBL/GenBank/DDBJ whole genome shotgun (WGS) entry which is preliminary data.</text>
</comment>
<proteinExistence type="predicted"/>